<dbReference type="AlphaFoldDB" id="A0A7X4YKL6"/>
<evidence type="ECO:0000313" key="1">
    <source>
        <dbReference type="EMBL" id="NBC68122.1"/>
    </source>
</evidence>
<gene>
    <name evidence="1" type="ORF">GT003_03820</name>
</gene>
<comment type="caution">
    <text evidence="1">The sequence shown here is derived from an EMBL/GenBank/DDBJ whole genome shotgun (WGS) entry which is preliminary data.</text>
</comment>
<name>A0A7X4YKL6_9BACL</name>
<reference evidence="1 2" key="1">
    <citation type="submission" date="2020-01" db="EMBL/GenBank/DDBJ databases">
        <title>Paenibacillus soybeanensis sp. nov. isolated from the nodules of soybean (Glycine max(L.) Merr).</title>
        <authorList>
            <person name="Wang H."/>
        </authorList>
    </citation>
    <scope>NUCLEOTIDE SEQUENCE [LARGE SCALE GENOMIC DNA]</scope>
    <source>
        <strain evidence="1 2">DSM 23054</strain>
    </source>
</reference>
<sequence length="95" mass="10857">MPIVLRHRDSGEIACGTLKNVYDFAYYGALWWEDNETAERQASESLALAGYENDGGWDLLEVKEERLKLFNVKLNNDGRRRLQLRPDGMIAVVKG</sequence>
<dbReference type="RefSeq" id="WP_161694615.1">
    <property type="nucleotide sequence ID" value="NZ_JAAAMU010000002.1"/>
</dbReference>
<proteinExistence type="predicted"/>
<protein>
    <submittedName>
        <fullName evidence="1">Uncharacterized protein</fullName>
    </submittedName>
</protein>
<organism evidence="1 2">
    <name type="scientific">Paenibacillus sacheonensis</name>
    <dbReference type="NCBI Taxonomy" id="742054"/>
    <lineage>
        <taxon>Bacteria</taxon>
        <taxon>Bacillati</taxon>
        <taxon>Bacillota</taxon>
        <taxon>Bacilli</taxon>
        <taxon>Bacillales</taxon>
        <taxon>Paenibacillaceae</taxon>
        <taxon>Paenibacillus</taxon>
    </lineage>
</organism>
<dbReference type="EMBL" id="JAAAMU010000002">
    <property type="protein sequence ID" value="NBC68122.1"/>
    <property type="molecule type" value="Genomic_DNA"/>
</dbReference>
<dbReference type="OrthoDB" id="2679144at2"/>
<accession>A0A7X4YKL6</accession>
<keyword evidence="2" id="KW-1185">Reference proteome</keyword>
<dbReference type="Proteomes" id="UP000558113">
    <property type="component" value="Unassembled WGS sequence"/>
</dbReference>
<evidence type="ECO:0000313" key="2">
    <source>
        <dbReference type="Proteomes" id="UP000558113"/>
    </source>
</evidence>